<dbReference type="GO" id="GO:0003677">
    <property type="term" value="F:DNA binding"/>
    <property type="evidence" value="ECO:0007669"/>
    <property type="project" value="InterPro"/>
</dbReference>
<dbReference type="Pfam" id="PF04542">
    <property type="entry name" value="Sigma70_r2"/>
    <property type="match status" value="1"/>
</dbReference>
<evidence type="ECO:0000256" key="4">
    <source>
        <dbReference type="ARBA" id="ARBA00023163"/>
    </source>
</evidence>
<evidence type="ECO:0000259" key="6">
    <source>
        <dbReference type="Pfam" id="PF08281"/>
    </source>
</evidence>
<feature type="domain" description="RNA polymerase sigma-70 region 2" evidence="5">
    <location>
        <begin position="16"/>
        <end position="74"/>
    </location>
</feature>
<dbReference type="PANTHER" id="PTHR47756:SF2">
    <property type="entry name" value="BLL6612 PROTEIN"/>
    <property type="match status" value="1"/>
</dbReference>
<protein>
    <submittedName>
        <fullName evidence="8">RNA polymerase subunit sigma-24</fullName>
    </submittedName>
</protein>
<evidence type="ECO:0000259" key="7">
    <source>
        <dbReference type="Pfam" id="PF20239"/>
    </source>
</evidence>
<keyword evidence="2" id="KW-0805">Transcription regulation</keyword>
<dbReference type="InterPro" id="IPR013325">
    <property type="entry name" value="RNA_pol_sigma_r2"/>
</dbReference>
<dbReference type="InterPro" id="IPR036388">
    <property type="entry name" value="WH-like_DNA-bd_sf"/>
</dbReference>
<dbReference type="InterPro" id="IPR013324">
    <property type="entry name" value="RNA_pol_sigma_r3/r4-like"/>
</dbReference>
<organism evidence="8 9">
    <name type="scientific">Cellulomonas composti</name>
    <dbReference type="NCBI Taxonomy" id="266130"/>
    <lineage>
        <taxon>Bacteria</taxon>
        <taxon>Bacillati</taxon>
        <taxon>Actinomycetota</taxon>
        <taxon>Actinomycetes</taxon>
        <taxon>Micrococcales</taxon>
        <taxon>Cellulomonadaceae</taxon>
        <taxon>Cellulomonas</taxon>
    </lineage>
</organism>
<dbReference type="EMBL" id="BJWG01000005">
    <property type="protein sequence ID" value="GEL94843.1"/>
    <property type="molecule type" value="Genomic_DNA"/>
</dbReference>
<dbReference type="AlphaFoldDB" id="A0A511JAV8"/>
<dbReference type="InterPro" id="IPR046531">
    <property type="entry name" value="DUF6596"/>
</dbReference>
<keyword evidence="9" id="KW-1185">Reference proteome</keyword>
<dbReference type="SUPFAM" id="SSF88659">
    <property type="entry name" value="Sigma3 and sigma4 domains of RNA polymerase sigma factors"/>
    <property type="match status" value="1"/>
</dbReference>
<evidence type="ECO:0000313" key="9">
    <source>
        <dbReference type="Proteomes" id="UP000321720"/>
    </source>
</evidence>
<reference evidence="8 9" key="1">
    <citation type="submission" date="2019-07" db="EMBL/GenBank/DDBJ databases">
        <title>Whole genome shotgun sequence of Cellulomonas composti NBRC 100758.</title>
        <authorList>
            <person name="Hosoyama A."/>
            <person name="Uohara A."/>
            <person name="Ohji S."/>
            <person name="Ichikawa N."/>
        </authorList>
    </citation>
    <scope>NUCLEOTIDE SEQUENCE [LARGE SCALE GENOMIC DNA]</scope>
    <source>
        <strain evidence="8 9">NBRC 100758</strain>
    </source>
</reference>
<dbReference type="InterPro" id="IPR013249">
    <property type="entry name" value="RNA_pol_sigma70_r4_t2"/>
</dbReference>
<dbReference type="Proteomes" id="UP000321720">
    <property type="component" value="Unassembled WGS sequence"/>
</dbReference>
<comment type="similarity">
    <text evidence="1">Belongs to the sigma-70 factor family. ECF subfamily.</text>
</comment>
<evidence type="ECO:0000259" key="5">
    <source>
        <dbReference type="Pfam" id="PF04542"/>
    </source>
</evidence>
<name>A0A511JAV8_9CELL</name>
<dbReference type="GO" id="GO:0006352">
    <property type="term" value="P:DNA-templated transcription initiation"/>
    <property type="evidence" value="ECO:0007669"/>
    <property type="project" value="InterPro"/>
</dbReference>
<comment type="caution">
    <text evidence="8">The sequence shown here is derived from an EMBL/GenBank/DDBJ whole genome shotgun (WGS) entry which is preliminary data.</text>
</comment>
<proteinExistence type="inferred from homology"/>
<dbReference type="Gene3D" id="1.10.10.10">
    <property type="entry name" value="Winged helix-like DNA-binding domain superfamily/Winged helix DNA-binding domain"/>
    <property type="match status" value="1"/>
</dbReference>
<dbReference type="InterPro" id="IPR007627">
    <property type="entry name" value="RNA_pol_sigma70_r2"/>
</dbReference>
<keyword evidence="3" id="KW-0731">Sigma factor</keyword>
<dbReference type="NCBIfam" id="TIGR02937">
    <property type="entry name" value="sigma70-ECF"/>
    <property type="match status" value="1"/>
</dbReference>
<dbReference type="SUPFAM" id="SSF88946">
    <property type="entry name" value="Sigma2 domain of RNA polymerase sigma factors"/>
    <property type="match status" value="1"/>
</dbReference>
<dbReference type="RefSeq" id="WP_146842504.1">
    <property type="nucleotide sequence ID" value="NZ_BJWG01000005.1"/>
</dbReference>
<evidence type="ECO:0000313" key="8">
    <source>
        <dbReference type="EMBL" id="GEL94843.1"/>
    </source>
</evidence>
<dbReference type="Pfam" id="PF20239">
    <property type="entry name" value="DUF6596"/>
    <property type="match status" value="1"/>
</dbReference>
<dbReference type="Pfam" id="PF08281">
    <property type="entry name" value="Sigma70_r4_2"/>
    <property type="match status" value="1"/>
</dbReference>
<evidence type="ECO:0000256" key="1">
    <source>
        <dbReference type="ARBA" id="ARBA00010641"/>
    </source>
</evidence>
<accession>A0A511JAV8</accession>
<sequence>MRAALASAHRSDWGVVFGTVVRLTGDWSLAEDCAQDAFVRALDAWERDGVPARPGAWLVTAARNRAIDVLRRRRTERSRLEALEVAAASSASSAASDDGAATDPGDELLRLVFTCCHPALPLEGRVALTLRAVLGLTTAEIARLFLVGESTVSQRILRAKQRIAHTGIPYRVPPEGLREDRLHGVLVVVYLVFTEAYAPTGGADVRDDLAAEAIRLGRLLRAEHPHDAETAGLLALMLLQWSRRAARFDPAGDVVLLEDQDRSLWDSDAVREGLSLAYAARRDGSAGWYALQAAVAAEHARAGSASSTDWAAVVGLYDELVAIRPSPTVLLARAVAVGMRDGPDAGLAALDALGRPAELAGTHWFDAVRGDLLRRAGRPAEALFALRAARAQVRSPAEARFLDRRIADLGLSRSP</sequence>
<keyword evidence="4" id="KW-0804">Transcription</keyword>
<dbReference type="OrthoDB" id="9780299at2"/>
<gene>
    <name evidence="8" type="primary">rpoE</name>
    <name evidence="8" type="ORF">CCO02nite_15010</name>
</gene>
<dbReference type="PANTHER" id="PTHR47756">
    <property type="entry name" value="BLL6612 PROTEIN-RELATED"/>
    <property type="match status" value="1"/>
</dbReference>
<feature type="domain" description="RNA polymerase sigma factor 70 region 4 type 2" evidence="6">
    <location>
        <begin position="113"/>
        <end position="163"/>
    </location>
</feature>
<evidence type="ECO:0000256" key="3">
    <source>
        <dbReference type="ARBA" id="ARBA00023082"/>
    </source>
</evidence>
<evidence type="ECO:0000256" key="2">
    <source>
        <dbReference type="ARBA" id="ARBA00023015"/>
    </source>
</evidence>
<dbReference type="InterPro" id="IPR014284">
    <property type="entry name" value="RNA_pol_sigma-70_dom"/>
</dbReference>
<dbReference type="Gene3D" id="1.10.1740.10">
    <property type="match status" value="1"/>
</dbReference>
<dbReference type="GO" id="GO:0016987">
    <property type="term" value="F:sigma factor activity"/>
    <property type="evidence" value="ECO:0007669"/>
    <property type="project" value="UniProtKB-KW"/>
</dbReference>
<feature type="domain" description="DUF6596" evidence="7">
    <location>
        <begin position="181"/>
        <end position="279"/>
    </location>
</feature>